<evidence type="ECO:0000313" key="4">
    <source>
        <dbReference type="Proteomes" id="UP000256486"/>
    </source>
</evidence>
<dbReference type="OrthoDB" id="9801841at2"/>
<feature type="region of interest" description="Disordered" evidence="1">
    <location>
        <begin position="252"/>
        <end position="288"/>
    </location>
</feature>
<dbReference type="Proteomes" id="UP000256486">
    <property type="component" value="Unassembled WGS sequence"/>
</dbReference>
<dbReference type="PANTHER" id="PTHR47992">
    <property type="entry name" value="PROTEIN PHOSPHATASE"/>
    <property type="match status" value="1"/>
</dbReference>
<dbReference type="PROSITE" id="PS51746">
    <property type="entry name" value="PPM_2"/>
    <property type="match status" value="1"/>
</dbReference>
<dbReference type="InterPro" id="IPR001932">
    <property type="entry name" value="PPM-type_phosphatase-like_dom"/>
</dbReference>
<dbReference type="SMART" id="SM00332">
    <property type="entry name" value="PP2Cc"/>
    <property type="match status" value="1"/>
</dbReference>
<dbReference type="EMBL" id="NBWZ01000001">
    <property type="protein sequence ID" value="RFA07820.1"/>
    <property type="molecule type" value="Genomic_DNA"/>
</dbReference>
<protein>
    <recommendedName>
        <fullName evidence="2">PPM-type phosphatase domain-containing protein</fullName>
    </recommendedName>
</protein>
<accession>A0A3E0VEM0</accession>
<organism evidence="3 4">
    <name type="scientific">Subtercola boreus</name>
    <dbReference type="NCBI Taxonomy" id="120213"/>
    <lineage>
        <taxon>Bacteria</taxon>
        <taxon>Bacillati</taxon>
        <taxon>Actinomycetota</taxon>
        <taxon>Actinomycetes</taxon>
        <taxon>Micrococcales</taxon>
        <taxon>Microbacteriaceae</taxon>
        <taxon>Subtercola</taxon>
    </lineage>
</organism>
<evidence type="ECO:0000313" key="3">
    <source>
        <dbReference type="EMBL" id="RFA07820.1"/>
    </source>
</evidence>
<dbReference type="SUPFAM" id="SSF81606">
    <property type="entry name" value="PP2C-like"/>
    <property type="match status" value="1"/>
</dbReference>
<dbReference type="InterPro" id="IPR015655">
    <property type="entry name" value="PP2C"/>
</dbReference>
<keyword evidence="4" id="KW-1185">Reference proteome</keyword>
<dbReference type="InterPro" id="IPR036457">
    <property type="entry name" value="PPM-type-like_dom_sf"/>
</dbReference>
<gene>
    <name evidence="3" type="ORF">B7R54_00285</name>
</gene>
<feature type="domain" description="PPM-type phosphatase" evidence="2">
    <location>
        <begin position="15"/>
        <end position="246"/>
    </location>
</feature>
<evidence type="ECO:0000259" key="2">
    <source>
        <dbReference type="PROSITE" id="PS51746"/>
    </source>
</evidence>
<dbReference type="Pfam" id="PF13672">
    <property type="entry name" value="PP2C_2"/>
    <property type="match status" value="1"/>
</dbReference>
<dbReference type="SMART" id="SM00331">
    <property type="entry name" value="PP2C_SIG"/>
    <property type="match status" value="1"/>
</dbReference>
<evidence type="ECO:0000256" key="1">
    <source>
        <dbReference type="SAM" id="MobiDB-lite"/>
    </source>
</evidence>
<sequence length="288" mass="30163">MTASESLPLSDLGVRAGSATDIGLRRAANEDAFLAESPVFVVADGMGGHDAGEVASALAVEAFRMLVGAPSASPAEVRTAFDKAAADIAAILPGGQRRAGTTVTGVTVSEVEGQAYWLVFNLGDSRTYRLAGGTLEQISVDHSVVQELVDEGEIDRAAAAVHPGRNIITRALGAGGVYRPDYWLVPVEPGDRLMLCSDGVSGELDDEAILEVLQQERDPQTAADRLVREGVLRGGRDNLTAVVIDAFDATLDARPQPGHDGPPLDTHNRHDSDEDTIPRAPLSAGKAP</sequence>
<dbReference type="GO" id="GO:0004722">
    <property type="term" value="F:protein serine/threonine phosphatase activity"/>
    <property type="evidence" value="ECO:0007669"/>
    <property type="project" value="InterPro"/>
</dbReference>
<dbReference type="Gene3D" id="3.60.40.10">
    <property type="entry name" value="PPM-type phosphatase domain"/>
    <property type="match status" value="1"/>
</dbReference>
<name>A0A3E0VEM0_9MICO</name>
<dbReference type="AlphaFoldDB" id="A0A3E0VEM0"/>
<dbReference type="CDD" id="cd00143">
    <property type="entry name" value="PP2Cc"/>
    <property type="match status" value="1"/>
</dbReference>
<comment type="caution">
    <text evidence="3">The sequence shown here is derived from an EMBL/GenBank/DDBJ whole genome shotgun (WGS) entry which is preliminary data.</text>
</comment>
<proteinExistence type="predicted"/>
<dbReference type="RefSeq" id="WP_116413242.1">
    <property type="nucleotide sequence ID" value="NZ_NBWZ01000001.1"/>
</dbReference>
<reference evidence="3 4" key="1">
    <citation type="submission" date="2017-04" db="EMBL/GenBank/DDBJ databases">
        <title>Comparative genome analysis of Subtercola boreus.</title>
        <authorList>
            <person name="Cho Y.-J."/>
            <person name="Cho A."/>
            <person name="Kim O.-S."/>
            <person name="Lee J.-I."/>
        </authorList>
    </citation>
    <scope>NUCLEOTIDE SEQUENCE [LARGE SCALE GENOMIC DNA]</scope>
    <source>
        <strain evidence="3 4">K300</strain>
    </source>
</reference>